<dbReference type="EMBL" id="RSCJ01000003">
    <property type="protein sequence ID" value="RUR85087.1"/>
    <property type="molecule type" value="Genomic_DNA"/>
</dbReference>
<keyword evidence="1" id="KW-0521">NADP</keyword>
<dbReference type="OrthoDB" id="9792162at2"/>
<dbReference type="SUPFAM" id="SSF50129">
    <property type="entry name" value="GroES-like"/>
    <property type="match status" value="1"/>
</dbReference>
<dbReference type="Pfam" id="PF00107">
    <property type="entry name" value="ADH_zinc_N"/>
    <property type="match status" value="1"/>
</dbReference>
<dbReference type="SUPFAM" id="SSF51735">
    <property type="entry name" value="NAD(P)-binding Rossmann-fold domains"/>
    <property type="match status" value="1"/>
</dbReference>
<protein>
    <submittedName>
        <fullName evidence="4">NADPH:quinone reductase</fullName>
    </submittedName>
</protein>
<feature type="domain" description="Enoyl reductase (ER)" evidence="3">
    <location>
        <begin position="17"/>
        <end position="343"/>
    </location>
</feature>
<dbReference type="Pfam" id="PF08240">
    <property type="entry name" value="ADH_N"/>
    <property type="match status" value="1"/>
</dbReference>
<evidence type="ECO:0000256" key="2">
    <source>
        <dbReference type="ARBA" id="ARBA00023002"/>
    </source>
</evidence>
<proteinExistence type="predicted"/>
<dbReference type="Proteomes" id="UP000268857">
    <property type="component" value="Unassembled WGS sequence"/>
</dbReference>
<comment type="caution">
    <text evidence="4">The sequence shown here is derived from an EMBL/GenBank/DDBJ whole genome shotgun (WGS) entry which is preliminary data.</text>
</comment>
<dbReference type="InterPro" id="IPR013154">
    <property type="entry name" value="ADH-like_N"/>
</dbReference>
<sequence length="345" mass="37436">MTSDATTTRIYRFHQYGGPEMLQLDVVPLPQPGAGEVRVRVQAMSLNRADLLWMANNYVETPELPSRLGYEISGIVEAVGADVTNFQVGDRISSIPAFSIGDYANFGETAILPVRGLMKTPDNFTPAQGAGFAFAYFTGYFALLELAHLQPYQTILITAGTSTTGLAAIAMAKKIGAKVIATTRTSKKRQALLDAGADYVVATEEEDLVTRVMEITNNQGADAIYDAVAGALSDRLAQAVKVRGHWIVYGLLDAENLSTFPWMAAFIRSFHFYVYKVFDFTGNRNLGLLGDEEAFARAKAFIAAGLADGSFPLTIDREFQGLESLPEAMRFMASNQAAGKIVVTL</sequence>
<keyword evidence="2" id="KW-0560">Oxidoreductase</keyword>
<organism evidence="4 5">
    <name type="scientific">Chlorogloeopsis fritschii PCC 6912</name>
    <dbReference type="NCBI Taxonomy" id="211165"/>
    <lineage>
        <taxon>Bacteria</taxon>
        <taxon>Bacillati</taxon>
        <taxon>Cyanobacteriota</taxon>
        <taxon>Cyanophyceae</taxon>
        <taxon>Nostocales</taxon>
        <taxon>Chlorogloeopsidaceae</taxon>
        <taxon>Chlorogloeopsis</taxon>
    </lineage>
</organism>
<dbReference type="Gene3D" id="3.90.180.10">
    <property type="entry name" value="Medium-chain alcohol dehydrogenases, catalytic domain"/>
    <property type="match status" value="1"/>
</dbReference>
<evidence type="ECO:0000313" key="5">
    <source>
        <dbReference type="Proteomes" id="UP000268857"/>
    </source>
</evidence>
<evidence type="ECO:0000256" key="1">
    <source>
        <dbReference type="ARBA" id="ARBA00022857"/>
    </source>
</evidence>
<dbReference type="SMART" id="SM00829">
    <property type="entry name" value="PKS_ER"/>
    <property type="match status" value="1"/>
</dbReference>
<dbReference type="InterPro" id="IPR020843">
    <property type="entry name" value="ER"/>
</dbReference>
<dbReference type="RefSeq" id="WP_016874981.1">
    <property type="nucleotide sequence ID" value="NZ_AJLN01000108.1"/>
</dbReference>
<dbReference type="GO" id="GO:0016651">
    <property type="term" value="F:oxidoreductase activity, acting on NAD(P)H"/>
    <property type="evidence" value="ECO:0007669"/>
    <property type="project" value="TreeGrafter"/>
</dbReference>
<dbReference type="PANTHER" id="PTHR48106:SF5">
    <property type="entry name" value="ZINC-CONTAINING ALCOHOL DEHYDROGENASE"/>
    <property type="match status" value="1"/>
</dbReference>
<accession>A0A3S1AMT4</accession>
<dbReference type="CDD" id="cd08268">
    <property type="entry name" value="MDR2"/>
    <property type="match status" value="1"/>
</dbReference>
<evidence type="ECO:0000313" key="4">
    <source>
        <dbReference type="EMBL" id="RUR85087.1"/>
    </source>
</evidence>
<dbReference type="InterPro" id="IPR011032">
    <property type="entry name" value="GroES-like_sf"/>
</dbReference>
<keyword evidence="5" id="KW-1185">Reference proteome</keyword>
<name>A0A3S1AMT4_CHLFR</name>
<dbReference type="STRING" id="211165.GCA_000317285_04461"/>
<dbReference type="GO" id="GO:0070402">
    <property type="term" value="F:NADPH binding"/>
    <property type="evidence" value="ECO:0007669"/>
    <property type="project" value="TreeGrafter"/>
</dbReference>
<dbReference type="InterPro" id="IPR036291">
    <property type="entry name" value="NAD(P)-bd_dom_sf"/>
</dbReference>
<dbReference type="Gene3D" id="3.40.50.720">
    <property type="entry name" value="NAD(P)-binding Rossmann-like Domain"/>
    <property type="match status" value="1"/>
</dbReference>
<evidence type="ECO:0000259" key="3">
    <source>
        <dbReference type="SMART" id="SM00829"/>
    </source>
</evidence>
<dbReference type="PANTHER" id="PTHR48106">
    <property type="entry name" value="QUINONE OXIDOREDUCTASE PIG3-RELATED"/>
    <property type="match status" value="1"/>
</dbReference>
<dbReference type="InterPro" id="IPR013149">
    <property type="entry name" value="ADH-like_C"/>
</dbReference>
<dbReference type="AlphaFoldDB" id="A0A3S1AMT4"/>
<reference evidence="4 5" key="1">
    <citation type="journal article" date="2019" name="Genome Biol. Evol.">
        <title>Day and night: Metabolic profiles and evolutionary relationships of six axenic non-marine cyanobacteria.</title>
        <authorList>
            <person name="Will S.E."/>
            <person name="Henke P."/>
            <person name="Boedeker C."/>
            <person name="Huang S."/>
            <person name="Brinkmann H."/>
            <person name="Rohde M."/>
            <person name="Jarek M."/>
            <person name="Friedl T."/>
            <person name="Seufert S."/>
            <person name="Schumacher M."/>
            <person name="Overmann J."/>
            <person name="Neumann-Schaal M."/>
            <person name="Petersen J."/>
        </authorList>
    </citation>
    <scope>NUCLEOTIDE SEQUENCE [LARGE SCALE GENOMIC DNA]</scope>
    <source>
        <strain evidence="4 5">PCC 6912</strain>
    </source>
</reference>
<gene>
    <name evidence="4" type="ORF">PCC6912_12030</name>
</gene>